<dbReference type="InterPro" id="IPR029058">
    <property type="entry name" value="AB_hydrolase_fold"/>
</dbReference>
<feature type="region of interest" description="Disordered" evidence="2">
    <location>
        <begin position="660"/>
        <end position="683"/>
    </location>
</feature>
<dbReference type="InterPro" id="IPR001375">
    <property type="entry name" value="Peptidase_S9_cat"/>
</dbReference>
<comment type="caution">
    <text evidence="5">The sequence shown here is derived from an EMBL/GenBank/DDBJ whole genome shotgun (WGS) entry which is preliminary data.</text>
</comment>
<evidence type="ECO:0000313" key="6">
    <source>
        <dbReference type="Proteomes" id="UP000319980"/>
    </source>
</evidence>
<dbReference type="PANTHER" id="PTHR42776:SF27">
    <property type="entry name" value="DIPEPTIDYL PEPTIDASE FAMILY MEMBER 6"/>
    <property type="match status" value="1"/>
</dbReference>
<feature type="compositionally biased region" description="Basic and acidic residues" evidence="2">
    <location>
        <begin position="661"/>
        <end position="683"/>
    </location>
</feature>
<keyword evidence="1" id="KW-0378">Hydrolase</keyword>
<feature type="chain" id="PRO_5022727647" evidence="3">
    <location>
        <begin position="19"/>
        <end position="683"/>
    </location>
</feature>
<dbReference type="GO" id="GO:0006508">
    <property type="term" value="P:proteolysis"/>
    <property type="evidence" value="ECO:0007669"/>
    <property type="project" value="InterPro"/>
</dbReference>
<keyword evidence="6" id="KW-1185">Reference proteome</keyword>
<reference evidence="5 6" key="1">
    <citation type="journal article" date="2008" name="Int. J. Syst. Evol. Microbiol.">
        <title>Luteimonas marina sp. nov., isolated from seawater.</title>
        <authorList>
            <person name="Baik K.S."/>
            <person name="Park S.C."/>
            <person name="Kim M.S."/>
            <person name="Kim E.M."/>
            <person name="Park C."/>
            <person name="Chun J."/>
            <person name="Seong C.N."/>
        </authorList>
    </citation>
    <scope>NUCLEOTIDE SEQUENCE [LARGE SCALE GENOMIC DNA]</scope>
    <source>
        <strain evidence="5 6">FR1330</strain>
    </source>
</reference>
<dbReference type="PANTHER" id="PTHR42776">
    <property type="entry name" value="SERINE PEPTIDASE S9 FAMILY MEMBER"/>
    <property type="match status" value="1"/>
</dbReference>
<evidence type="ECO:0000256" key="1">
    <source>
        <dbReference type="ARBA" id="ARBA00022801"/>
    </source>
</evidence>
<evidence type="ECO:0000259" key="4">
    <source>
        <dbReference type="Pfam" id="PF00326"/>
    </source>
</evidence>
<evidence type="ECO:0000256" key="3">
    <source>
        <dbReference type="SAM" id="SignalP"/>
    </source>
</evidence>
<evidence type="ECO:0000313" key="5">
    <source>
        <dbReference type="EMBL" id="TWT23163.1"/>
    </source>
</evidence>
<gene>
    <name evidence="5" type="ORF">FQY83_00455</name>
</gene>
<dbReference type="Gene3D" id="3.40.50.1820">
    <property type="entry name" value="alpha/beta hydrolase"/>
    <property type="match status" value="1"/>
</dbReference>
<evidence type="ECO:0000256" key="2">
    <source>
        <dbReference type="SAM" id="MobiDB-lite"/>
    </source>
</evidence>
<dbReference type="GO" id="GO:0004252">
    <property type="term" value="F:serine-type endopeptidase activity"/>
    <property type="evidence" value="ECO:0007669"/>
    <property type="project" value="TreeGrafter"/>
</dbReference>
<keyword evidence="3" id="KW-0732">Signal</keyword>
<dbReference type="Pfam" id="PF00326">
    <property type="entry name" value="Peptidase_S9"/>
    <property type="match status" value="1"/>
</dbReference>
<accession>A0A5C5UB73</accession>
<dbReference type="AlphaFoldDB" id="A0A5C5UB73"/>
<dbReference type="Gene3D" id="2.120.10.30">
    <property type="entry name" value="TolB, C-terminal domain"/>
    <property type="match status" value="1"/>
</dbReference>
<dbReference type="Proteomes" id="UP000319980">
    <property type="component" value="Unassembled WGS sequence"/>
</dbReference>
<dbReference type="SUPFAM" id="SSF53474">
    <property type="entry name" value="alpha/beta-Hydrolases"/>
    <property type="match status" value="1"/>
</dbReference>
<feature type="signal peptide" evidence="3">
    <location>
        <begin position="1"/>
        <end position="18"/>
    </location>
</feature>
<dbReference type="EMBL" id="VOHK01000001">
    <property type="protein sequence ID" value="TWT23163.1"/>
    <property type="molecule type" value="Genomic_DNA"/>
</dbReference>
<dbReference type="InterPro" id="IPR011042">
    <property type="entry name" value="6-blade_b-propeller_TolB-like"/>
</dbReference>
<protein>
    <submittedName>
        <fullName evidence="5">S9 family peptidase</fullName>
    </submittedName>
</protein>
<feature type="domain" description="Peptidase S9 prolyl oligopeptidase catalytic" evidence="4">
    <location>
        <begin position="450"/>
        <end position="654"/>
    </location>
</feature>
<dbReference type="SUPFAM" id="SSF82171">
    <property type="entry name" value="DPP6 N-terminal domain-like"/>
    <property type="match status" value="1"/>
</dbReference>
<organism evidence="5 6">
    <name type="scientific">Luteimonas marina</name>
    <dbReference type="NCBI Taxonomy" id="488485"/>
    <lineage>
        <taxon>Bacteria</taxon>
        <taxon>Pseudomonadati</taxon>
        <taxon>Pseudomonadota</taxon>
        <taxon>Gammaproteobacteria</taxon>
        <taxon>Lysobacterales</taxon>
        <taxon>Lysobacteraceae</taxon>
        <taxon>Luteimonas</taxon>
    </lineage>
</organism>
<name>A0A5C5UB73_9GAMM</name>
<sequence>MRAVGLLLLLALALPALAANGGLTLEQIAKTRAVTGASVSPDGSQVAYVLSVPREIGAEDDGPAWAELHVAGREGGSRGFVTGKVNVGGVEWLPDGRSLAYLAKRQGDETRVLYRIPVDGGESVAIAKLKSDISAFSLSPDGRRVALLASEPESDERKALKKKGFSQKVYEEDWRPVQLWIAEVGNDKAQPQRIELEGSVQAVQWSPAGDRIGLLVANRQLTDDTLVFTRVRIVSPEGRVLGKVDNPGKVGGLSWSPDGAHLAFISAEDEHDAQQGRLFVVGRDGGAWRDLLPGLEGHVIDVEWRDAATLQFISYEGVQARLGEVGVDGGGQRTLLPAQGPVWTGFNRANNGDIALVGSTPAHPSEAFLLAAGETAPRKLTDSNPWLKDVRLAKQEVIRYKARDGLEIEGLLVHPLERRGNARVPLIVVVHGGPESHYPNAWLTGYSQPLHHAAAKGYALFLPNYRSSTGRGVEFSKKGFGRPGMEEFDDVVDGVDHLVDIGLVDRDKVGITGGSYGGYASAWGATWYSERFAASVMFVGIADQASLVTTGDIPWEQKLVHMGKWPWEDPELFRQTSPITHAGKSKTPTLILHGEADPRVPVMQSYMFYRYLKLAGQAPVRLVLYPGEGHGNARAASRYDYSLRLMQWMDHYLTGKGGEPPAHELDYALPGGDKDDKAGAGKS</sequence>
<proteinExistence type="predicted"/>